<reference evidence="1 2" key="1">
    <citation type="submission" date="2010-03" db="EMBL/GenBank/DDBJ databases">
        <title>The genome sequence of Roseburia intestinalis XB6B4.</title>
        <authorList>
            <consortium name="metaHIT consortium -- http://www.metahit.eu/"/>
            <person name="Pajon A."/>
            <person name="Turner K."/>
            <person name="Parkhill J."/>
            <person name="Bernalier A."/>
        </authorList>
    </citation>
    <scope>NUCLEOTIDE SEQUENCE [LARGE SCALE GENOMIC DNA]</scope>
    <source>
        <strain evidence="1 2">XB6B4</strain>
    </source>
</reference>
<dbReference type="EMBL" id="FP929050">
    <property type="protein sequence ID" value="CBL12883.1"/>
    <property type="molecule type" value="Genomic_DNA"/>
</dbReference>
<accession>D4KZU3</accession>
<dbReference type="HOGENOM" id="CLU_3414994_0_0_9"/>
<dbReference type="Proteomes" id="UP000008953">
    <property type="component" value="Chromosome"/>
</dbReference>
<organism evidence="1 2">
    <name type="scientific">Roseburia intestinalis XB6B4</name>
    <dbReference type="NCBI Taxonomy" id="718255"/>
    <lineage>
        <taxon>Bacteria</taxon>
        <taxon>Bacillati</taxon>
        <taxon>Bacillota</taxon>
        <taxon>Clostridia</taxon>
        <taxon>Lachnospirales</taxon>
        <taxon>Lachnospiraceae</taxon>
        <taxon>Roseburia</taxon>
    </lineage>
</organism>
<name>D4KZU3_9FIRM</name>
<evidence type="ECO:0000313" key="2">
    <source>
        <dbReference type="Proteomes" id="UP000008953"/>
    </source>
</evidence>
<reference evidence="1 2" key="2">
    <citation type="submission" date="2010-03" db="EMBL/GenBank/DDBJ databases">
        <authorList>
            <person name="Pajon A."/>
        </authorList>
    </citation>
    <scope>NUCLEOTIDE SEQUENCE [LARGE SCALE GENOMIC DNA]</scope>
    <source>
        <strain evidence="1 2">XB6B4</strain>
    </source>
</reference>
<protein>
    <submittedName>
        <fullName evidence="1">Uncharacterized protein</fullName>
    </submittedName>
</protein>
<sequence>MKKKVMEYIDNFIGNSIYDILKFIFFY</sequence>
<proteinExistence type="predicted"/>
<gene>
    <name evidence="1" type="ORF">RO1_23960</name>
</gene>
<dbReference type="KEGG" id="rix:RO1_23960"/>
<evidence type="ECO:0000313" key="1">
    <source>
        <dbReference type="EMBL" id="CBL12883.1"/>
    </source>
</evidence>
<dbReference type="AlphaFoldDB" id="D4KZU3"/>